<name>A0ABP3GK27_9ACTN</name>
<comment type="caution">
    <text evidence="1">The sequence shown here is derived from an EMBL/GenBank/DDBJ whole genome shotgun (WGS) entry which is preliminary data.</text>
</comment>
<dbReference type="RefSeq" id="WP_252801295.1">
    <property type="nucleotide sequence ID" value="NZ_BAAABM010000037.1"/>
</dbReference>
<sequence>MASDGRTGRPWRRARAQVLAASTVCVLCGHEGAGDVDHDPPLTVIKALGLDPCDPTLLRPAHGSRSRCPVCGRCCNQVKGNRTTMPPPLNTSRRW</sequence>
<reference evidence="2" key="1">
    <citation type="journal article" date="2019" name="Int. J. Syst. Evol. Microbiol.">
        <title>The Global Catalogue of Microorganisms (GCM) 10K type strain sequencing project: providing services to taxonomists for standard genome sequencing and annotation.</title>
        <authorList>
            <consortium name="The Broad Institute Genomics Platform"/>
            <consortium name="The Broad Institute Genome Sequencing Center for Infectious Disease"/>
            <person name="Wu L."/>
            <person name="Ma J."/>
        </authorList>
    </citation>
    <scope>NUCLEOTIDE SEQUENCE [LARGE SCALE GENOMIC DNA]</scope>
    <source>
        <strain evidence="2">JCM 3146</strain>
    </source>
</reference>
<accession>A0ABP3GK27</accession>
<evidence type="ECO:0008006" key="3">
    <source>
        <dbReference type="Google" id="ProtNLM"/>
    </source>
</evidence>
<dbReference type="Proteomes" id="UP001501822">
    <property type="component" value="Unassembled WGS sequence"/>
</dbReference>
<protein>
    <recommendedName>
        <fullName evidence="3">Secreted protein</fullName>
    </recommendedName>
</protein>
<dbReference type="EMBL" id="BAAABM010000037">
    <property type="protein sequence ID" value="GAA0347806.1"/>
    <property type="molecule type" value="Genomic_DNA"/>
</dbReference>
<proteinExistence type="predicted"/>
<keyword evidence="2" id="KW-1185">Reference proteome</keyword>
<gene>
    <name evidence="1" type="ORF">GCM10010151_41890</name>
</gene>
<organism evidence="1 2">
    <name type="scientific">Actinoallomurus spadix</name>
    <dbReference type="NCBI Taxonomy" id="79912"/>
    <lineage>
        <taxon>Bacteria</taxon>
        <taxon>Bacillati</taxon>
        <taxon>Actinomycetota</taxon>
        <taxon>Actinomycetes</taxon>
        <taxon>Streptosporangiales</taxon>
        <taxon>Thermomonosporaceae</taxon>
        <taxon>Actinoallomurus</taxon>
    </lineage>
</organism>
<evidence type="ECO:0000313" key="1">
    <source>
        <dbReference type="EMBL" id="GAA0347806.1"/>
    </source>
</evidence>
<evidence type="ECO:0000313" key="2">
    <source>
        <dbReference type="Proteomes" id="UP001501822"/>
    </source>
</evidence>